<sequence>MFQLYKLHVPFIKITLKRTAISKYVTCNKKTYSLHFQ</sequence>
<accession>A0A0A9E1D0</accession>
<proteinExistence type="predicted"/>
<reference evidence="1" key="1">
    <citation type="submission" date="2014-09" db="EMBL/GenBank/DDBJ databases">
        <authorList>
            <person name="Magalhaes I.L.F."/>
            <person name="Oliveira U."/>
            <person name="Santos F.R."/>
            <person name="Vidigal T.H.D.A."/>
            <person name="Brescovit A.D."/>
            <person name="Santos A.J."/>
        </authorList>
    </citation>
    <scope>NUCLEOTIDE SEQUENCE</scope>
    <source>
        <tissue evidence="1">Shoot tissue taken approximately 20 cm above the soil surface</tissue>
    </source>
</reference>
<organism evidence="1">
    <name type="scientific">Arundo donax</name>
    <name type="common">Giant reed</name>
    <name type="synonym">Donax arundinaceus</name>
    <dbReference type="NCBI Taxonomy" id="35708"/>
    <lineage>
        <taxon>Eukaryota</taxon>
        <taxon>Viridiplantae</taxon>
        <taxon>Streptophyta</taxon>
        <taxon>Embryophyta</taxon>
        <taxon>Tracheophyta</taxon>
        <taxon>Spermatophyta</taxon>
        <taxon>Magnoliopsida</taxon>
        <taxon>Liliopsida</taxon>
        <taxon>Poales</taxon>
        <taxon>Poaceae</taxon>
        <taxon>PACMAD clade</taxon>
        <taxon>Arundinoideae</taxon>
        <taxon>Arundineae</taxon>
        <taxon>Arundo</taxon>
    </lineage>
</organism>
<reference evidence="1" key="2">
    <citation type="journal article" date="2015" name="Data Brief">
        <title>Shoot transcriptome of the giant reed, Arundo donax.</title>
        <authorList>
            <person name="Barrero R.A."/>
            <person name="Guerrero F.D."/>
            <person name="Moolhuijzen P."/>
            <person name="Goolsby J.A."/>
            <person name="Tidwell J."/>
            <person name="Bellgard S.E."/>
            <person name="Bellgard M.I."/>
        </authorList>
    </citation>
    <scope>NUCLEOTIDE SEQUENCE</scope>
    <source>
        <tissue evidence="1">Shoot tissue taken approximately 20 cm above the soil surface</tissue>
    </source>
</reference>
<evidence type="ECO:0000313" key="1">
    <source>
        <dbReference type="EMBL" id="JAD93841.1"/>
    </source>
</evidence>
<dbReference type="EMBL" id="GBRH01204054">
    <property type="protein sequence ID" value="JAD93841.1"/>
    <property type="molecule type" value="Transcribed_RNA"/>
</dbReference>
<protein>
    <submittedName>
        <fullName evidence="1">Uncharacterized protein</fullName>
    </submittedName>
</protein>
<dbReference type="AlphaFoldDB" id="A0A0A9E1D0"/>
<name>A0A0A9E1D0_ARUDO</name>